<evidence type="ECO:0000313" key="8">
    <source>
        <dbReference type="EMBL" id="MET3658259.1"/>
    </source>
</evidence>
<keyword evidence="5" id="KW-0663">Pyridoxal phosphate</keyword>
<protein>
    <recommendedName>
        <fullName evidence="6">Aminotransferase</fullName>
        <ecNumber evidence="6">2.6.1.-</ecNumber>
    </recommendedName>
</protein>
<dbReference type="Pfam" id="PF00155">
    <property type="entry name" value="Aminotran_1_2"/>
    <property type="match status" value="1"/>
</dbReference>
<dbReference type="InterPro" id="IPR015421">
    <property type="entry name" value="PyrdxlP-dep_Trfase_major"/>
</dbReference>
<sequence length="397" mass="42920">MTKSLASRVNTLSPSTTLAITAKAKEMKESGIDVIGLGAGEPDYNTPANIIEAAYTSMKEGKTKYTPAGGLPALKDAIIQKLQKDQGLDYSRKEIMIGIGAKHVLYTLFQVILNPDDEVIIPSPYWVSYPEQVKLAGGVPVHIEGTAAALFKVTAQQIRDAVTSKTKAVIINSPGNPTGMIYSKEELQQIADACQDKDIWIISDEIYEKLVYDGAKHVSVAQLSDDAKKRTLLINGVSKSHSMTGWRIGYIAGDAEVVNAMTDLASHSTSNPTTTSQYATIEAYNGPQDAVETMRKAFESRLEQVYPQLSAIPGFNVIKPQGAFYLLPDVSEAVKNTGFANVDDFAAALLTTANVAVIPGSGFGSPDTIRLSYATSIELLEEAIRRIHAFVEANWKE</sequence>
<dbReference type="InterPro" id="IPR015422">
    <property type="entry name" value="PyrdxlP-dep_Trfase_small"/>
</dbReference>
<dbReference type="EMBL" id="JBEPME010000005">
    <property type="protein sequence ID" value="MET3658259.1"/>
    <property type="molecule type" value="Genomic_DNA"/>
</dbReference>
<comment type="cofactor">
    <cofactor evidence="1 6">
        <name>pyridoxal 5'-phosphate</name>
        <dbReference type="ChEBI" id="CHEBI:597326"/>
    </cofactor>
</comment>
<dbReference type="InterPro" id="IPR004839">
    <property type="entry name" value="Aminotransferase_I/II_large"/>
</dbReference>
<dbReference type="GO" id="GO:0004069">
    <property type="term" value="F:L-aspartate:2-oxoglutarate aminotransferase activity"/>
    <property type="evidence" value="ECO:0007669"/>
    <property type="project" value="UniProtKB-EC"/>
</dbReference>
<comment type="similarity">
    <text evidence="2 6">Belongs to the class-I pyridoxal-phosphate-dependent aminotransferase family.</text>
</comment>
<evidence type="ECO:0000256" key="2">
    <source>
        <dbReference type="ARBA" id="ARBA00007441"/>
    </source>
</evidence>
<dbReference type="EC" id="2.6.1.-" evidence="6"/>
<evidence type="ECO:0000256" key="4">
    <source>
        <dbReference type="ARBA" id="ARBA00022679"/>
    </source>
</evidence>
<dbReference type="CDD" id="cd00609">
    <property type="entry name" value="AAT_like"/>
    <property type="match status" value="1"/>
</dbReference>
<dbReference type="InterPro" id="IPR015424">
    <property type="entry name" value="PyrdxlP-dep_Trfase"/>
</dbReference>
<dbReference type="RefSeq" id="WP_354313922.1">
    <property type="nucleotide sequence ID" value="NZ_JBEPME010000005.1"/>
</dbReference>
<evidence type="ECO:0000313" key="9">
    <source>
        <dbReference type="Proteomes" id="UP001549104"/>
    </source>
</evidence>
<keyword evidence="4 6" id="KW-0808">Transferase</keyword>
<comment type="caution">
    <text evidence="8">The sequence shown here is derived from an EMBL/GenBank/DDBJ whole genome shotgun (WGS) entry which is preliminary data.</text>
</comment>
<dbReference type="InterPro" id="IPR050596">
    <property type="entry name" value="AspAT/PAT-like"/>
</dbReference>
<feature type="domain" description="Aminotransferase class I/classII large" evidence="7">
    <location>
        <begin position="33"/>
        <end position="387"/>
    </location>
</feature>
<dbReference type="Proteomes" id="UP001549104">
    <property type="component" value="Unassembled WGS sequence"/>
</dbReference>
<keyword evidence="3 6" id="KW-0032">Aminotransferase</keyword>
<accession>A0ABV2KAY9</accession>
<keyword evidence="9" id="KW-1185">Reference proteome</keyword>
<dbReference type="PANTHER" id="PTHR46383">
    <property type="entry name" value="ASPARTATE AMINOTRANSFERASE"/>
    <property type="match status" value="1"/>
</dbReference>
<evidence type="ECO:0000259" key="7">
    <source>
        <dbReference type="Pfam" id="PF00155"/>
    </source>
</evidence>
<dbReference type="SUPFAM" id="SSF53383">
    <property type="entry name" value="PLP-dependent transferases"/>
    <property type="match status" value="1"/>
</dbReference>
<dbReference type="Gene3D" id="3.40.640.10">
    <property type="entry name" value="Type I PLP-dependent aspartate aminotransferase-like (Major domain)"/>
    <property type="match status" value="1"/>
</dbReference>
<dbReference type="PRINTS" id="PR00753">
    <property type="entry name" value="ACCSYNTHASE"/>
</dbReference>
<proteinExistence type="inferred from homology"/>
<dbReference type="InterPro" id="IPR004838">
    <property type="entry name" value="NHTrfase_class1_PyrdxlP-BS"/>
</dbReference>
<evidence type="ECO:0000256" key="6">
    <source>
        <dbReference type="RuleBase" id="RU000481"/>
    </source>
</evidence>
<organism evidence="8 9">
    <name type="scientific">Sporosarcina psychrophila</name>
    <name type="common">Bacillus psychrophilus</name>
    <dbReference type="NCBI Taxonomy" id="1476"/>
    <lineage>
        <taxon>Bacteria</taxon>
        <taxon>Bacillati</taxon>
        <taxon>Bacillota</taxon>
        <taxon>Bacilli</taxon>
        <taxon>Bacillales</taxon>
        <taxon>Caryophanaceae</taxon>
        <taxon>Sporosarcina</taxon>
    </lineage>
</organism>
<name>A0ABV2KAY9_SPOPS</name>
<reference evidence="8 9" key="1">
    <citation type="submission" date="2024-06" db="EMBL/GenBank/DDBJ databases">
        <title>Sorghum-associated microbial communities from plants grown in Nebraska, USA.</title>
        <authorList>
            <person name="Schachtman D."/>
        </authorList>
    </citation>
    <scope>NUCLEOTIDE SEQUENCE [LARGE SCALE GENOMIC DNA]</scope>
    <source>
        <strain evidence="8 9">1288</strain>
    </source>
</reference>
<dbReference type="PANTHER" id="PTHR46383:SF1">
    <property type="entry name" value="ASPARTATE AMINOTRANSFERASE"/>
    <property type="match status" value="1"/>
</dbReference>
<dbReference type="PROSITE" id="PS00105">
    <property type="entry name" value="AA_TRANSFER_CLASS_1"/>
    <property type="match status" value="1"/>
</dbReference>
<dbReference type="Gene3D" id="3.90.1150.10">
    <property type="entry name" value="Aspartate Aminotransferase, domain 1"/>
    <property type="match status" value="1"/>
</dbReference>
<gene>
    <name evidence="8" type="ORF">ABIC55_003376</name>
</gene>
<evidence type="ECO:0000256" key="1">
    <source>
        <dbReference type="ARBA" id="ARBA00001933"/>
    </source>
</evidence>
<evidence type="ECO:0000256" key="3">
    <source>
        <dbReference type="ARBA" id="ARBA00022576"/>
    </source>
</evidence>
<evidence type="ECO:0000256" key="5">
    <source>
        <dbReference type="ARBA" id="ARBA00022898"/>
    </source>
</evidence>